<evidence type="ECO:0000256" key="5">
    <source>
        <dbReference type="ARBA" id="ARBA00023136"/>
    </source>
</evidence>
<dbReference type="PANTHER" id="PTHR45813">
    <property type="entry name" value="IG-LIKE DOMAIN-CONTAINING PROTEIN"/>
    <property type="match status" value="1"/>
</dbReference>
<dbReference type="Gene3D" id="2.60.220.50">
    <property type="match status" value="1"/>
</dbReference>
<dbReference type="Proteomes" id="UP000677803">
    <property type="component" value="Unassembled WGS sequence"/>
</dbReference>
<comment type="similarity">
    <text evidence="2">Belongs to the G-protein coupled receptor 2 family. Adhesion G-protein coupled receptor (ADGR) subfamily.</text>
</comment>
<dbReference type="Pfam" id="PF00002">
    <property type="entry name" value="7tm_2"/>
    <property type="match status" value="1"/>
</dbReference>
<dbReference type="OrthoDB" id="10040049at2759"/>
<dbReference type="SUPFAM" id="SSF81321">
    <property type="entry name" value="Family A G protein-coupled receptor-like"/>
    <property type="match status" value="1"/>
</dbReference>
<evidence type="ECO:0000256" key="1">
    <source>
        <dbReference type="ARBA" id="ARBA00004141"/>
    </source>
</evidence>
<dbReference type="GO" id="GO:0007189">
    <property type="term" value="P:adenylate cyclase-activating G protein-coupled receptor signaling pathway"/>
    <property type="evidence" value="ECO:0007669"/>
    <property type="project" value="TreeGrafter"/>
</dbReference>
<dbReference type="InterPro" id="IPR017981">
    <property type="entry name" value="GPCR_2-like_7TM"/>
</dbReference>
<evidence type="ECO:0000256" key="3">
    <source>
        <dbReference type="ARBA" id="ARBA00022692"/>
    </source>
</evidence>
<feature type="transmembrane region" description="Helical" evidence="8">
    <location>
        <begin position="877"/>
        <end position="903"/>
    </location>
</feature>
<feature type="transmembrane region" description="Helical" evidence="8">
    <location>
        <begin position="798"/>
        <end position="820"/>
    </location>
</feature>
<dbReference type="InterPro" id="IPR000832">
    <property type="entry name" value="GPCR_2_secretin-like"/>
</dbReference>
<comment type="caution">
    <text evidence="12">The sequence shown here is derived from an EMBL/GenBank/DDBJ whole genome shotgun (WGS) entry which is preliminary data.</text>
</comment>
<evidence type="ECO:0000256" key="7">
    <source>
        <dbReference type="ARBA" id="ARBA00023180"/>
    </source>
</evidence>
<comment type="subcellular location">
    <subcellularLocation>
        <location evidence="1">Membrane</location>
        <topology evidence="1">Multi-pass membrane protein</topology>
    </subcellularLocation>
</comment>
<keyword evidence="13" id="KW-1185">Reference proteome</keyword>
<dbReference type="FunFam" id="1.20.1070.10:FF:000058">
    <property type="entry name" value="Adhesion G protein-coupled receptor F5"/>
    <property type="match status" value="1"/>
</dbReference>
<dbReference type="PANTHER" id="PTHR45813:SF2">
    <property type="entry name" value="ADHESION G-PROTEIN COUPLED RECEPTOR F3"/>
    <property type="match status" value="1"/>
</dbReference>
<dbReference type="AlphaFoldDB" id="A0A8S4AR58"/>
<dbReference type="GO" id="GO:0016020">
    <property type="term" value="C:membrane"/>
    <property type="evidence" value="ECO:0007669"/>
    <property type="project" value="UniProtKB-SubCell"/>
</dbReference>
<reference evidence="12" key="1">
    <citation type="submission" date="2021-05" db="EMBL/GenBank/DDBJ databases">
        <authorList>
            <person name="Tigano A."/>
        </authorList>
    </citation>
    <scope>NUCLEOTIDE SEQUENCE</scope>
</reference>
<keyword evidence="4 8" id="KW-1133">Transmembrane helix</keyword>
<dbReference type="PROSITE" id="PS50221">
    <property type="entry name" value="GAIN_B"/>
    <property type="match status" value="1"/>
</dbReference>
<protein>
    <submittedName>
        <fullName evidence="12">(Atlantic silverside) hypothetical protein</fullName>
    </submittedName>
</protein>
<feature type="domain" description="GAIN-B" evidence="10">
    <location>
        <begin position="574"/>
        <end position="714"/>
    </location>
</feature>
<keyword evidence="6" id="KW-1015">Disulfide bond</keyword>
<evidence type="ECO:0000259" key="11">
    <source>
        <dbReference type="PROSITE" id="PS50261"/>
    </source>
</evidence>
<feature type="transmembrane region" description="Helical" evidence="8">
    <location>
        <begin position="953"/>
        <end position="970"/>
    </location>
</feature>
<feature type="chain" id="PRO_5035826910" evidence="9">
    <location>
        <begin position="20"/>
        <end position="1001"/>
    </location>
</feature>
<dbReference type="InterPro" id="IPR051587">
    <property type="entry name" value="Adhesion_GPCR"/>
</dbReference>
<sequence>MWIFVILYILVMNISQVAASGNATQMYYAKMEIDKGSFKKIQELLSSSRLNDNYNIDNIRITSGCSTKTDKTTCKCEPGHRWIDEVCLPESCCDQESCTFVKKPSRMCIVNTTVSITGSLVMNGDGYQDCLTSQDSQTYKDCSKKLLVKFKEEYNTFIGFDDLTFERFRIGSLIADFKMTIASAINTGDLLTKSEGLARRLNGSMNLETTGIVTMKMPAGPLNYKSTVMIECTSQEDLGENPEWNLRGRNKVNLITNGTVSLVTYEDKRSKVEISKLDELWQGEYRCVYHQKKGITSIRHKASATIDLCLLPDVEVLTEPSFPRCTTDNKILAVKVRCNIRNSTESYTVTVGNTPTESGQSDDANTLTYTKTTIITCGKAEDISLECIFKNRCNQTKTQEVPINIINVEDKFCAAEGDWEDTKSNNVAILKCKRSAGVRRRPCNSNGEWEKEQSECVTLELYEVLHSAEISDIGLGKLETNVADVFSRFQNFSKKEEVNLLANMDASIQVLTTLNQKLKSIDDETTVKDFIESSSNILNKKNEKTWTENKDNSNLTTLAENYLSSVEELIEKSNITDKSKKQTNLEVDTCSSEECSNVVFNTTVTLQKSSDGLVKTAGFKELENYLPNNDEDMEVNSIVVTTTTNRLDKLTITIDFKLHKRRPRDVELKCVFWDNSSRSWSGDGCEWEGSSNEGRCVCDHLSAFSILMAKKPLDVPALSTITDVGLSISIVSLVISLLIELIVWSDVVKTNTLYLRHTSHVNISVCLLIGNCCFLLSKPGRSNATWCQISAVLKHFCYLSMFFWMFCLSVTLLHQAVFLFHRVSKTFYLRFSMVVGYICPFLIVFITYLVYDSGTESSYYSKKTCWLVYKDSLEGSIFTFIIPAFIIVFVNIFSMFVVIMKLLDHNKNAQLVDEKERSAAKTVLRSVVLLTPVFGLTWIFGFAVMMIDLTDKPQGLIVNYVFTILNAFQMRDALMKYFNKKAAASVSNSTVKSESSSTVKK</sequence>
<proteinExistence type="inferred from homology"/>
<dbReference type="GO" id="GO:0004930">
    <property type="term" value="F:G protein-coupled receptor activity"/>
    <property type="evidence" value="ECO:0007669"/>
    <property type="project" value="InterPro"/>
</dbReference>
<keyword evidence="3 8" id="KW-0812">Transmembrane</keyword>
<evidence type="ECO:0000259" key="10">
    <source>
        <dbReference type="PROSITE" id="PS50221"/>
    </source>
</evidence>
<gene>
    <name evidence="12" type="ORF">MMEN_LOCUS3442</name>
</gene>
<feature type="transmembrane region" description="Helical" evidence="8">
    <location>
        <begin position="923"/>
        <end position="947"/>
    </location>
</feature>
<organism evidence="12 13">
    <name type="scientific">Menidia menidia</name>
    <name type="common">Atlantic silverside</name>
    <dbReference type="NCBI Taxonomy" id="238744"/>
    <lineage>
        <taxon>Eukaryota</taxon>
        <taxon>Metazoa</taxon>
        <taxon>Chordata</taxon>
        <taxon>Craniata</taxon>
        <taxon>Vertebrata</taxon>
        <taxon>Euteleostomi</taxon>
        <taxon>Actinopterygii</taxon>
        <taxon>Neopterygii</taxon>
        <taxon>Teleostei</taxon>
        <taxon>Neoteleostei</taxon>
        <taxon>Acanthomorphata</taxon>
        <taxon>Ovalentaria</taxon>
        <taxon>Atherinomorphae</taxon>
        <taxon>Atheriniformes</taxon>
        <taxon>Atherinopsidae</taxon>
        <taxon>Menidiinae</taxon>
        <taxon>Menidia</taxon>
    </lineage>
</organism>
<name>A0A8S4AR58_9TELE</name>
<evidence type="ECO:0000256" key="9">
    <source>
        <dbReference type="SAM" id="SignalP"/>
    </source>
</evidence>
<dbReference type="InterPro" id="IPR057244">
    <property type="entry name" value="GAIN_B"/>
</dbReference>
<keyword evidence="5 8" id="KW-0472">Membrane</keyword>
<dbReference type="EMBL" id="CAJRST010002224">
    <property type="protein sequence ID" value="CAG5866731.1"/>
    <property type="molecule type" value="Genomic_DNA"/>
</dbReference>
<feature type="domain" description="G-protein coupled receptors family 2 profile 2" evidence="11">
    <location>
        <begin position="718"/>
        <end position="966"/>
    </location>
</feature>
<evidence type="ECO:0000256" key="8">
    <source>
        <dbReference type="SAM" id="Phobius"/>
    </source>
</evidence>
<feature type="signal peptide" evidence="9">
    <location>
        <begin position="1"/>
        <end position="19"/>
    </location>
</feature>
<evidence type="ECO:0000313" key="12">
    <source>
        <dbReference type="EMBL" id="CAG5866731.1"/>
    </source>
</evidence>
<dbReference type="GO" id="GO:0007166">
    <property type="term" value="P:cell surface receptor signaling pathway"/>
    <property type="evidence" value="ECO:0007669"/>
    <property type="project" value="InterPro"/>
</dbReference>
<keyword evidence="7" id="KW-0325">Glycoprotein</keyword>
<evidence type="ECO:0000256" key="2">
    <source>
        <dbReference type="ARBA" id="ARBA00007343"/>
    </source>
</evidence>
<dbReference type="Pfam" id="PF01825">
    <property type="entry name" value="GPS"/>
    <property type="match status" value="1"/>
</dbReference>
<dbReference type="Gene3D" id="1.20.1070.10">
    <property type="entry name" value="Rhodopsin 7-helix transmembrane proteins"/>
    <property type="match status" value="1"/>
</dbReference>
<keyword evidence="9" id="KW-0732">Signal</keyword>
<evidence type="ECO:0000256" key="6">
    <source>
        <dbReference type="ARBA" id="ARBA00023157"/>
    </source>
</evidence>
<dbReference type="PRINTS" id="PR00249">
    <property type="entry name" value="GPCRSECRETIN"/>
</dbReference>
<evidence type="ECO:0000256" key="4">
    <source>
        <dbReference type="ARBA" id="ARBA00022989"/>
    </source>
</evidence>
<dbReference type="InterPro" id="IPR046338">
    <property type="entry name" value="GAIN_dom_sf"/>
</dbReference>
<dbReference type="InterPro" id="IPR000203">
    <property type="entry name" value="GPS"/>
</dbReference>
<dbReference type="PROSITE" id="PS50261">
    <property type="entry name" value="G_PROTEIN_RECEP_F2_4"/>
    <property type="match status" value="1"/>
</dbReference>
<dbReference type="SMART" id="SM00303">
    <property type="entry name" value="GPS"/>
    <property type="match status" value="1"/>
</dbReference>
<evidence type="ECO:0000313" key="13">
    <source>
        <dbReference type="Proteomes" id="UP000677803"/>
    </source>
</evidence>
<accession>A0A8S4AR58</accession>
<feature type="transmembrane region" description="Helical" evidence="8">
    <location>
        <begin position="827"/>
        <end position="851"/>
    </location>
</feature>